<protein>
    <submittedName>
        <fullName evidence="1">Alpha/beta hydrolase</fullName>
    </submittedName>
</protein>
<feature type="non-terminal residue" evidence="1">
    <location>
        <position position="1"/>
    </location>
</feature>
<dbReference type="SUPFAM" id="SSF53474">
    <property type="entry name" value="alpha/beta-Hydrolases"/>
    <property type="match status" value="1"/>
</dbReference>
<evidence type="ECO:0000313" key="1">
    <source>
        <dbReference type="EMBL" id="NBE53183.1"/>
    </source>
</evidence>
<dbReference type="AlphaFoldDB" id="A0A964XN37"/>
<reference evidence="1" key="1">
    <citation type="submission" date="2020-01" db="EMBL/GenBank/DDBJ databases">
        <title>Whole-genome analyses of novel actinobacteria.</title>
        <authorList>
            <person name="Sahin N."/>
        </authorList>
    </citation>
    <scope>NUCLEOTIDE SEQUENCE</scope>
    <source>
        <strain evidence="1">YC537</strain>
    </source>
</reference>
<proteinExistence type="predicted"/>
<gene>
    <name evidence="1" type="ORF">GUY60_17515</name>
</gene>
<dbReference type="EMBL" id="JAAAHS010000125">
    <property type="protein sequence ID" value="NBE53183.1"/>
    <property type="molecule type" value="Genomic_DNA"/>
</dbReference>
<keyword evidence="2" id="KW-1185">Reference proteome</keyword>
<evidence type="ECO:0000313" key="2">
    <source>
        <dbReference type="Proteomes" id="UP000598297"/>
    </source>
</evidence>
<dbReference type="GO" id="GO:0016787">
    <property type="term" value="F:hydrolase activity"/>
    <property type="evidence" value="ECO:0007669"/>
    <property type="project" value="UniProtKB-KW"/>
</dbReference>
<sequence>VCIRDSPAPALRAAFTRACGTALTATGMPRALGPTLRRASVRLSRAGSADPAPYALVRRTYGTSRSARALLAEHATYADVAAQLVYVRRQFTLPAGLPVTVLAAGAERRWLERQRALAGRLGAEFRTSPEAGHLVMLDRPHDVARAVLDLDLGPATRPAP</sequence>
<comment type="caution">
    <text evidence="1">The sequence shown here is derived from an EMBL/GenBank/DDBJ whole genome shotgun (WGS) entry which is preliminary data.</text>
</comment>
<dbReference type="InterPro" id="IPR029058">
    <property type="entry name" value="AB_hydrolase_fold"/>
</dbReference>
<organism evidence="1 2">
    <name type="scientific">Streptomyces boluensis</name>
    <dbReference type="NCBI Taxonomy" id="1775135"/>
    <lineage>
        <taxon>Bacteria</taxon>
        <taxon>Bacillati</taxon>
        <taxon>Actinomycetota</taxon>
        <taxon>Actinomycetes</taxon>
        <taxon>Kitasatosporales</taxon>
        <taxon>Streptomycetaceae</taxon>
        <taxon>Streptomyces</taxon>
    </lineage>
</organism>
<dbReference type="Gene3D" id="3.40.50.1820">
    <property type="entry name" value="alpha/beta hydrolase"/>
    <property type="match status" value="1"/>
</dbReference>
<dbReference type="Proteomes" id="UP000598297">
    <property type="component" value="Unassembled WGS sequence"/>
</dbReference>
<keyword evidence="1" id="KW-0378">Hydrolase</keyword>
<name>A0A964XN37_9ACTN</name>
<accession>A0A964XN37</accession>